<dbReference type="Proteomes" id="UP001065593">
    <property type="component" value="Unassembled WGS sequence"/>
</dbReference>
<evidence type="ECO:0000256" key="1">
    <source>
        <dbReference type="ARBA" id="ARBA00008532"/>
    </source>
</evidence>
<comment type="caution">
    <text evidence="3">The sequence shown here is derived from an EMBL/GenBank/DDBJ whole genome shotgun (WGS) entry which is preliminary data.</text>
</comment>
<keyword evidence="4" id="KW-1185">Reference proteome</keyword>
<dbReference type="Gene3D" id="3.75.10.10">
    <property type="entry name" value="L-arginine/glycine Amidinotransferase, Chain A"/>
    <property type="match status" value="1"/>
</dbReference>
<accession>A0ABQ5NGE6</accession>
<evidence type="ECO:0000256" key="2">
    <source>
        <dbReference type="ARBA" id="ARBA00022801"/>
    </source>
</evidence>
<name>A0ABQ5NGE6_9BACI</name>
<dbReference type="InterPro" id="IPR033199">
    <property type="entry name" value="DDAH-like"/>
</dbReference>
<organism evidence="3 4">
    <name type="scientific">Lysinibacillus piscis</name>
    <dbReference type="NCBI Taxonomy" id="2518931"/>
    <lineage>
        <taxon>Bacteria</taxon>
        <taxon>Bacillati</taxon>
        <taxon>Bacillota</taxon>
        <taxon>Bacilli</taxon>
        <taxon>Bacillales</taxon>
        <taxon>Bacillaceae</taxon>
        <taxon>Lysinibacillus</taxon>
    </lineage>
</organism>
<comment type="similarity">
    <text evidence="1">Belongs to the DDAH family.</text>
</comment>
<dbReference type="SUPFAM" id="SSF55909">
    <property type="entry name" value="Pentein"/>
    <property type="match status" value="1"/>
</dbReference>
<dbReference type="RefSeq" id="WP_264987167.1">
    <property type="nucleotide sequence ID" value="NZ_BRZA01000001.1"/>
</dbReference>
<evidence type="ECO:0000313" key="3">
    <source>
        <dbReference type="EMBL" id="GLC87445.1"/>
    </source>
</evidence>
<dbReference type="PANTHER" id="PTHR12737:SF9">
    <property type="entry name" value="DIMETHYLARGININASE"/>
    <property type="match status" value="1"/>
</dbReference>
<reference evidence="3" key="1">
    <citation type="submission" date="2022-08" db="EMBL/GenBank/DDBJ databases">
        <title>Draft genome sequence of Lysinibacillus sp. strain KH24.</title>
        <authorList>
            <person name="Kanbe H."/>
            <person name="Itoh H."/>
        </authorList>
    </citation>
    <scope>NUCLEOTIDE SEQUENCE</scope>
    <source>
        <strain evidence="3">KH24</strain>
    </source>
</reference>
<keyword evidence="2" id="KW-0378">Hydrolase</keyword>
<dbReference type="PANTHER" id="PTHR12737">
    <property type="entry name" value="DIMETHYLARGININE DIMETHYLAMINOHYDROLASE"/>
    <property type="match status" value="1"/>
</dbReference>
<gene>
    <name evidence="3" type="ORF">LYSBPC_05720</name>
</gene>
<proteinExistence type="inferred from homology"/>
<dbReference type="EMBL" id="BRZA01000001">
    <property type="protein sequence ID" value="GLC87445.1"/>
    <property type="molecule type" value="Genomic_DNA"/>
</dbReference>
<sequence>MFKNVIVKNPGNSFINGLTTSDLGKPILEKLFKQHVQYVEALKKCGVEVTQLEADEAFPDSTFVEDTAVLTAEFAIISNPGAAARNREIEAMEPAVKKFYDKVYYIQAPGTLDGGDVLQAEKKFYVGISDRTNEEGARQFKEIVEKEGYEATIIPLKEFFHLKTGIAYVGENRMVLAGEFVNHPAFASYDKIVIPKEDEYSANCIQVNDYVIIPAGYPETNRKLTALGYQTIELEMSEFQKHDGGLSCLSLRF</sequence>
<dbReference type="Pfam" id="PF19420">
    <property type="entry name" value="DDAH_eukar"/>
    <property type="match status" value="1"/>
</dbReference>
<evidence type="ECO:0000313" key="4">
    <source>
        <dbReference type="Proteomes" id="UP001065593"/>
    </source>
</evidence>
<protein>
    <submittedName>
        <fullName evidence="3">N(G),N(G)-dimethylarginine dimethylaminohydrolase</fullName>
    </submittedName>
</protein>